<dbReference type="Proteomes" id="UP000248079">
    <property type="component" value="Unassembled WGS sequence"/>
</dbReference>
<accession>A0A2V3ZY55</accession>
<proteinExistence type="predicted"/>
<dbReference type="Gene3D" id="1.10.3230.30">
    <property type="entry name" value="Phage gp6-like head-tail connector protein"/>
    <property type="match status" value="1"/>
</dbReference>
<protein>
    <recommendedName>
        <fullName evidence="3">DNA-packaging protein</fullName>
    </recommendedName>
</protein>
<dbReference type="AlphaFoldDB" id="A0A2V3ZY55"/>
<dbReference type="RefSeq" id="WP_110360214.1">
    <property type="nucleotide sequence ID" value="NZ_QFLI01000003.1"/>
</dbReference>
<dbReference type="EMBL" id="QFLI01000003">
    <property type="protein sequence ID" value="PXY01402.1"/>
    <property type="molecule type" value="Genomic_DNA"/>
</dbReference>
<evidence type="ECO:0000313" key="1">
    <source>
        <dbReference type="EMBL" id="PXY01402.1"/>
    </source>
</evidence>
<comment type="caution">
    <text evidence="1">The sequence shown here is derived from an EMBL/GenBank/DDBJ whole genome shotgun (WGS) entry which is preliminary data.</text>
</comment>
<keyword evidence="2" id="KW-1185">Reference proteome</keyword>
<sequence length="96" mass="11393">MELIDVKNELKISNSKLDNKLNRLILLSEKMVEMETQRTIQEVNEMFPEAEAIIYQARLMFIEDYMNYTGNLSDKKIEVNSKGSYYMLAPYRKEFV</sequence>
<gene>
    <name evidence="1" type="ORF">DF185_07920</name>
</gene>
<evidence type="ECO:0008006" key="3">
    <source>
        <dbReference type="Google" id="ProtNLM"/>
    </source>
</evidence>
<evidence type="ECO:0000313" key="2">
    <source>
        <dbReference type="Proteomes" id="UP000248079"/>
    </source>
</evidence>
<name>A0A2V3ZY55_9BACT</name>
<organism evidence="1 2">
    <name type="scientific">Marinifilum breve</name>
    <dbReference type="NCBI Taxonomy" id="2184082"/>
    <lineage>
        <taxon>Bacteria</taxon>
        <taxon>Pseudomonadati</taxon>
        <taxon>Bacteroidota</taxon>
        <taxon>Bacteroidia</taxon>
        <taxon>Marinilabiliales</taxon>
        <taxon>Marinifilaceae</taxon>
    </lineage>
</organism>
<reference evidence="1 2" key="1">
    <citation type="submission" date="2018-05" db="EMBL/GenBank/DDBJ databases">
        <title>Marinifilum breve JC075T sp. nov., a marine bacterium isolated from Yongle Blue Hole in the South China Sea.</title>
        <authorList>
            <person name="Fu T."/>
        </authorList>
    </citation>
    <scope>NUCLEOTIDE SEQUENCE [LARGE SCALE GENOMIC DNA]</scope>
    <source>
        <strain evidence="1 2">JC075</strain>
    </source>
</reference>